<gene>
    <name evidence="2" type="ORF">F383_23835</name>
</gene>
<keyword evidence="1" id="KW-0812">Transmembrane</keyword>
<dbReference type="EMBL" id="JRRC01149326">
    <property type="protein sequence ID" value="KHG00769.1"/>
    <property type="molecule type" value="Genomic_DNA"/>
</dbReference>
<dbReference type="AlphaFoldDB" id="A0A0B0MMR8"/>
<sequence>MSLEVIVVIVFWVLVSTFYQWLSFSACAAITRQLV</sequence>
<evidence type="ECO:0000313" key="2">
    <source>
        <dbReference type="EMBL" id="KHG00769.1"/>
    </source>
</evidence>
<evidence type="ECO:0000313" key="3">
    <source>
        <dbReference type="Proteomes" id="UP000032142"/>
    </source>
</evidence>
<feature type="transmembrane region" description="Helical" evidence="1">
    <location>
        <begin position="6"/>
        <end position="30"/>
    </location>
</feature>
<comment type="caution">
    <text evidence="2">The sequence shown here is derived from an EMBL/GenBank/DDBJ whole genome shotgun (WGS) entry which is preliminary data.</text>
</comment>
<keyword evidence="3" id="KW-1185">Reference proteome</keyword>
<dbReference type="Proteomes" id="UP000032142">
    <property type="component" value="Unassembled WGS sequence"/>
</dbReference>
<proteinExistence type="predicted"/>
<protein>
    <submittedName>
        <fullName evidence="2">Uncharacterized protein</fullName>
    </submittedName>
</protein>
<keyword evidence="1" id="KW-1133">Transmembrane helix</keyword>
<evidence type="ECO:0000256" key="1">
    <source>
        <dbReference type="SAM" id="Phobius"/>
    </source>
</evidence>
<reference evidence="3" key="1">
    <citation type="submission" date="2014-09" db="EMBL/GenBank/DDBJ databases">
        <authorList>
            <person name="Mudge J."/>
            <person name="Ramaraj T."/>
            <person name="Lindquist I.E."/>
            <person name="Bharti A.K."/>
            <person name="Sundararajan A."/>
            <person name="Cameron C.T."/>
            <person name="Woodward J.E."/>
            <person name="May G.D."/>
            <person name="Brubaker C."/>
            <person name="Broadhvest J."/>
            <person name="Wilkins T.A."/>
        </authorList>
    </citation>
    <scope>NUCLEOTIDE SEQUENCE</scope>
    <source>
        <strain evidence="3">cv. AKA8401</strain>
    </source>
</reference>
<accession>A0A0B0MMR8</accession>
<keyword evidence="1" id="KW-0472">Membrane</keyword>
<name>A0A0B0MMR8_GOSAR</name>
<organism evidence="2 3">
    <name type="scientific">Gossypium arboreum</name>
    <name type="common">Tree cotton</name>
    <name type="synonym">Gossypium nanking</name>
    <dbReference type="NCBI Taxonomy" id="29729"/>
    <lineage>
        <taxon>Eukaryota</taxon>
        <taxon>Viridiplantae</taxon>
        <taxon>Streptophyta</taxon>
        <taxon>Embryophyta</taxon>
        <taxon>Tracheophyta</taxon>
        <taxon>Spermatophyta</taxon>
        <taxon>Magnoliopsida</taxon>
        <taxon>eudicotyledons</taxon>
        <taxon>Gunneridae</taxon>
        <taxon>Pentapetalae</taxon>
        <taxon>rosids</taxon>
        <taxon>malvids</taxon>
        <taxon>Malvales</taxon>
        <taxon>Malvaceae</taxon>
        <taxon>Malvoideae</taxon>
        <taxon>Gossypium</taxon>
    </lineage>
</organism>